<accession>A0A645IVW8</accession>
<keyword evidence="1" id="KW-1133">Transmembrane helix</keyword>
<reference evidence="2" key="1">
    <citation type="submission" date="2019-08" db="EMBL/GenBank/DDBJ databases">
        <authorList>
            <person name="Kucharzyk K."/>
            <person name="Murdoch R.W."/>
            <person name="Higgins S."/>
            <person name="Loffler F."/>
        </authorList>
    </citation>
    <scope>NUCLEOTIDE SEQUENCE</scope>
</reference>
<evidence type="ECO:0000313" key="2">
    <source>
        <dbReference type="EMBL" id="MPN55326.1"/>
    </source>
</evidence>
<evidence type="ECO:0000256" key="1">
    <source>
        <dbReference type="SAM" id="Phobius"/>
    </source>
</evidence>
<comment type="caution">
    <text evidence="2">The sequence shown here is derived from an EMBL/GenBank/DDBJ whole genome shotgun (WGS) entry which is preliminary data.</text>
</comment>
<keyword evidence="1" id="KW-0812">Transmembrane</keyword>
<protein>
    <submittedName>
        <fullName evidence="2">Uncharacterized protein</fullName>
    </submittedName>
</protein>
<sequence length="33" mass="3690">MDELSYFGIGFTVVIFTLACFMASKLASKKAYH</sequence>
<name>A0A645IVW8_9ZZZZ</name>
<dbReference type="EMBL" id="VSSQ01124429">
    <property type="protein sequence ID" value="MPN55326.1"/>
    <property type="molecule type" value="Genomic_DNA"/>
</dbReference>
<feature type="transmembrane region" description="Helical" evidence="1">
    <location>
        <begin position="6"/>
        <end position="27"/>
    </location>
</feature>
<proteinExistence type="predicted"/>
<gene>
    <name evidence="2" type="ORF">SDC9_203008</name>
</gene>
<organism evidence="2">
    <name type="scientific">bioreactor metagenome</name>
    <dbReference type="NCBI Taxonomy" id="1076179"/>
    <lineage>
        <taxon>unclassified sequences</taxon>
        <taxon>metagenomes</taxon>
        <taxon>ecological metagenomes</taxon>
    </lineage>
</organism>
<dbReference type="AlphaFoldDB" id="A0A645IVW8"/>
<keyword evidence="1" id="KW-0472">Membrane</keyword>